<evidence type="ECO:0000256" key="1">
    <source>
        <dbReference type="SAM" id="Phobius"/>
    </source>
</evidence>
<organism evidence="2 3">
    <name type="scientific">Natranaeroarchaeum aerophilus</name>
    <dbReference type="NCBI Taxonomy" id="2917711"/>
    <lineage>
        <taxon>Archaea</taxon>
        <taxon>Methanobacteriati</taxon>
        <taxon>Methanobacteriota</taxon>
        <taxon>Stenosarchaea group</taxon>
        <taxon>Halobacteria</taxon>
        <taxon>Halobacteriales</taxon>
        <taxon>Natronoarchaeaceae</taxon>
        <taxon>Natranaeroarchaeum</taxon>
    </lineage>
</organism>
<keyword evidence="1" id="KW-0472">Membrane</keyword>
<feature type="transmembrane region" description="Helical" evidence="1">
    <location>
        <begin position="12"/>
        <end position="34"/>
    </location>
</feature>
<gene>
    <name evidence="2" type="ORF">AArcSt11_04465</name>
</gene>
<reference evidence="2 3" key="1">
    <citation type="journal article" date="2022" name="Syst. Appl. Microbiol.">
        <title>Natronocalculus amylovorans gen. nov., sp. nov., and Natranaeroarchaeum aerophilus sp. nov., dominant culturable amylolytic natronoarchaea from hypersaline soda lakes in southwestern Siberia.</title>
        <authorList>
            <person name="Sorokin D.Y."/>
            <person name="Elcheninov A.G."/>
            <person name="Khizhniak T.V."/>
            <person name="Koenen M."/>
            <person name="Bale N.J."/>
            <person name="Damste J.S.S."/>
            <person name="Kublanov I.V."/>
        </authorList>
    </citation>
    <scope>NUCLEOTIDE SEQUENCE [LARGE SCALE GENOMIC DNA]</scope>
    <source>
        <strain evidence="2 3">AArc-St1-1</strain>
    </source>
</reference>
<sequence length="165" mass="17663">MSRWSKSRAQTEPFAAIISVGMLVIGIGIFAVYMGGLVPNSGQSATADQTIDLVWNDIEEDGTFYGHDDGEQVLTDSVTADALPAGATVYVRVTAIDEDGQEYEASAGFPSGYPDDTSVLDVWTLEDDVESEGIPERASVATRTIPITVENRANTRTGTLEVAVW</sequence>
<dbReference type="AlphaFoldDB" id="A0AAE3K4U4"/>
<keyword evidence="3" id="KW-1185">Reference proteome</keyword>
<dbReference type="Pfam" id="PF23956">
    <property type="entry name" value="DUF7285"/>
    <property type="match status" value="1"/>
</dbReference>
<proteinExistence type="predicted"/>
<dbReference type="RefSeq" id="WP_250595036.1">
    <property type="nucleotide sequence ID" value="NZ_JAKRVY010000002.1"/>
</dbReference>
<evidence type="ECO:0000313" key="2">
    <source>
        <dbReference type="EMBL" id="MCL9812905.1"/>
    </source>
</evidence>
<name>A0AAE3K4U4_9EURY</name>
<evidence type="ECO:0000313" key="3">
    <source>
        <dbReference type="Proteomes" id="UP001202674"/>
    </source>
</evidence>
<dbReference type="EMBL" id="JAKRVY010000002">
    <property type="protein sequence ID" value="MCL9812905.1"/>
    <property type="molecule type" value="Genomic_DNA"/>
</dbReference>
<protein>
    <submittedName>
        <fullName evidence="2">Uncharacterized protein</fullName>
    </submittedName>
</protein>
<dbReference type="InterPro" id="IPR055709">
    <property type="entry name" value="DUF7285"/>
</dbReference>
<dbReference type="Proteomes" id="UP001202674">
    <property type="component" value="Unassembled WGS sequence"/>
</dbReference>
<accession>A0AAE3K4U4</accession>
<keyword evidence="1" id="KW-1133">Transmembrane helix</keyword>
<comment type="caution">
    <text evidence="2">The sequence shown here is derived from an EMBL/GenBank/DDBJ whole genome shotgun (WGS) entry which is preliminary data.</text>
</comment>
<keyword evidence="1" id="KW-0812">Transmembrane</keyword>